<feature type="compositionally biased region" description="Low complexity" evidence="1">
    <location>
        <begin position="328"/>
        <end position="344"/>
    </location>
</feature>
<dbReference type="Proteomes" id="UP000054408">
    <property type="component" value="Unassembled WGS sequence"/>
</dbReference>
<dbReference type="AlphaFoldDB" id="A0A0L0D2T5"/>
<evidence type="ECO:0000313" key="2">
    <source>
        <dbReference type="EMBL" id="KNC46511.1"/>
    </source>
</evidence>
<feature type="compositionally biased region" description="Low complexity" evidence="1">
    <location>
        <begin position="95"/>
        <end position="109"/>
    </location>
</feature>
<dbReference type="GeneID" id="25562591"/>
<organism evidence="2 3">
    <name type="scientific">Thecamonas trahens ATCC 50062</name>
    <dbReference type="NCBI Taxonomy" id="461836"/>
    <lineage>
        <taxon>Eukaryota</taxon>
        <taxon>Apusozoa</taxon>
        <taxon>Apusomonadida</taxon>
        <taxon>Apusomonadidae</taxon>
        <taxon>Thecamonas</taxon>
    </lineage>
</organism>
<dbReference type="RefSeq" id="XP_013760292.1">
    <property type="nucleotide sequence ID" value="XM_013904838.1"/>
</dbReference>
<sequence>MESWAGSTMQTSHPTIEAFAPLLQPAGSDVVLVADSAPGSLASPSRATKAARLRLASLRRVAALRDLDSLLPPPIANIRPPPTTSAAARRLGLVPPAASSAPPSSSGASDGRRGGGRSAGRRRSRMQTNGTPRRSGKPPLPPIDTIGVIQVEALELDADAVFDVAGEAVTNVSALKVSYNFLNVWLEACVGQHGSRKVFDLAPGSEGARRLDAVVAGLPWPDDALEPYLVFSVLDTSLPVPDQEIAYAQVHLGDILDHGGMDFIHEDLTLLKLRSALGPSLVPKHKLVPAGTLRVSIVLRQSLLAAQKRVYEATRRERAGARSRSRSRSPTPASSRRPTPAALRATRRRR</sequence>
<protein>
    <submittedName>
        <fullName evidence="2">Uncharacterized protein</fullName>
    </submittedName>
</protein>
<feature type="region of interest" description="Disordered" evidence="1">
    <location>
        <begin position="95"/>
        <end position="143"/>
    </location>
</feature>
<dbReference type="EMBL" id="GL349443">
    <property type="protein sequence ID" value="KNC46511.1"/>
    <property type="molecule type" value="Genomic_DNA"/>
</dbReference>
<accession>A0A0L0D2T5</accession>
<gene>
    <name evidence="2" type="ORF">AMSG_02947</name>
</gene>
<reference evidence="2 3" key="1">
    <citation type="submission" date="2010-05" db="EMBL/GenBank/DDBJ databases">
        <title>The Genome Sequence of Thecamonas trahens ATCC 50062.</title>
        <authorList>
            <consortium name="The Broad Institute Genome Sequencing Platform"/>
            <person name="Russ C."/>
            <person name="Cuomo C."/>
            <person name="Shea T."/>
            <person name="Young S.K."/>
            <person name="Zeng Q."/>
            <person name="Koehrsen M."/>
            <person name="Haas B."/>
            <person name="Borodovsky M."/>
            <person name="Guigo R."/>
            <person name="Alvarado L."/>
            <person name="Berlin A."/>
            <person name="Bochicchio J."/>
            <person name="Borenstein D."/>
            <person name="Chapman S."/>
            <person name="Chen Z."/>
            <person name="Freedman E."/>
            <person name="Gellesch M."/>
            <person name="Goldberg J."/>
            <person name="Griggs A."/>
            <person name="Gujja S."/>
            <person name="Heilman E."/>
            <person name="Heiman D."/>
            <person name="Hepburn T."/>
            <person name="Howarth C."/>
            <person name="Jen D."/>
            <person name="Larson L."/>
            <person name="Mehta T."/>
            <person name="Park D."/>
            <person name="Pearson M."/>
            <person name="Roberts A."/>
            <person name="Saif S."/>
            <person name="Shenoy N."/>
            <person name="Sisk P."/>
            <person name="Stolte C."/>
            <person name="Sykes S."/>
            <person name="Thomson T."/>
            <person name="Walk T."/>
            <person name="White J."/>
            <person name="Yandava C."/>
            <person name="Burger G."/>
            <person name="Gray M.W."/>
            <person name="Holland P.W.H."/>
            <person name="King N."/>
            <person name="Lang F.B.F."/>
            <person name="Roger A.J."/>
            <person name="Ruiz-Trillo I."/>
            <person name="Lander E."/>
            <person name="Nusbaum C."/>
        </authorList>
    </citation>
    <scope>NUCLEOTIDE SEQUENCE [LARGE SCALE GENOMIC DNA]</scope>
    <source>
        <strain evidence="2 3">ATCC 50062</strain>
    </source>
</reference>
<evidence type="ECO:0000313" key="3">
    <source>
        <dbReference type="Proteomes" id="UP000054408"/>
    </source>
</evidence>
<proteinExistence type="predicted"/>
<name>A0A0L0D2T5_THETB</name>
<keyword evidence="3" id="KW-1185">Reference proteome</keyword>
<feature type="region of interest" description="Disordered" evidence="1">
    <location>
        <begin position="314"/>
        <end position="350"/>
    </location>
</feature>
<evidence type="ECO:0000256" key="1">
    <source>
        <dbReference type="SAM" id="MobiDB-lite"/>
    </source>
</evidence>